<dbReference type="InParanoid" id="F6HX12"/>
<dbReference type="EMBL" id="FN596493">
    <property type="protein sequence ID" value="CCB59226.1"/>
    <property type="molecule type" value="Genomic_DNA"/>
</dbReference>
<reference evidence="2" key="1">
    <citation type="journal article" date="2007" name="Nature">
        <title>The grapevine genome sequence suggests ancestral hexaploidization in major angiosperm phyla.</title>
        <authorList>
            <consortium name="The French-Italian Public Consortium for Grapevine Genome Characterization."/>
            <person name="Jaillon O."/>
            <person name="Aury J.-M."/>
            <person name="Noel B."/>
            <person name="Policriti A."/>
            <person name="Clepet C."/>
            <person name="Casagrande A."/>
            <person name="Choisne N."/>
            <person name="Aubourg S."/>
            <person name="Vitulo N."/>
            <person name="Jubin C."/>
            <person name="Vezzi A."/>
            <person name="Legeai F."/>
            <person name="Hugueney P."/>
            <person name="Dasilva C."/>
            <person name="Horner D."/>
            <person name="Mica E."/>
            <person name="Jublot D."/>
            <person name="Poulain J."/>
            <person name="Bruyere C."/>
            <person name="Billault A."/>
            <person name="Segurens B."/>
            <person name="Gouyvenoux M."/>
            <person name="Ugarte E."/>
            <person name="Cattonaro F."/>
            <person name="Anthouard V."/>
            <person name="Vico V."/>
            <person name="Del Fabbro C."/>
            <person name="Alaux M."/>
            <person name="Di Gaspero G."/>
            <person name="Dumas V."/>
            <person name="Felice N."/>
            <person name="Paillard S."/>
            <person name="Juman I."/>
            <person name="Moroldo M."/>
            <person name="Scalabrin S."/>
            <person name="Canaguier A."/>
            <person name="Le Clainche I."/>
            <person name="Malacrida G."/>
            <person name="Durand E."/>
            <person name="Pesole G."/>
            <person name="Laucou V."/>
            <person name="Chatelet P."/>
            <person name="Merdinoglu D."/>
            <person name="Delledonne M."/>
            <person name="Pezzotti M."/>
            <person name="Lecharny A."/>
            <person name="Scarpelli C."/>
            <person name="Artiguenave F."/>
            <person name="Pe M.E."/>
            <person name="Valle G."/>
            <person name="Morgante M."/>
            <person name="Caboche M."/>
            <person name="Adam-Blondon A.-F."/>
            <person name="Weissenbach J."/>
            <person name="Quetier F."/>
            <person name="Wincker P."/>
        </authorList>
    </citation>
    <scope>NUCLEOTIDE SEQUENCE [LARGE SCALE GENOMIC DNA]</scope>
    <source>
        <strain evidence="2">cv. Pinot noir / PN40024</strain>
    </source>
</reference>
<evidence type="ECO:0000313" key="1">
    <source>
        <dbReference type="EMBL" id="CCB59226.1"/>
    </source>
</evidence>
<organism evidence="1 2">
    <name type="scientific">Vitis vinifera</name>
    <name type="common">Grape</name>
    <dbReference type="NCBI Taxonomy" id="29760"/>
    <lineage>
        <taxon>Eukaryota</taxon>
        <taxon>Viridiplantae</taxon>
        <taxon>Streptophyta</taxon>
        <taxon>Embryophyta</taxon>
        <taxon>Tracheophyta</taxon>
        <taxon>Spermatophyta</taxon>
        <taxon>Magnoliopsida</taxon>
        <taxon>eudicotyledons</taxon>
        <taxon>Gunneridae</taxon>
        <taxon>Pentapetalae</taxon>
        <taxon>rosids</taxon>
        <taxon>Vitales</taxon>
        <taxon>Vitaceae</taxon>
        <taxon>Viteae</taxon>
        <taxon>Vitis</taxon>
    </lineage>
</organism>
<dbReference type="PaxDb" id="29760-VIT_05s0077g00400.t01"/>
<dbReference type="PANTHER" id="PTHR47759">
    <property type="entry name" value="OS04G0509100 PROTEIN"/>
    <property type="match status" value="1"/>
</dbReference>
<dbReference type="HOGENOM" id="CLU_3225684_0_0_1"/>
<keyword evidence="2" id="KW-1185">Reference proteome</keyword>
<proteinExistence type="predicted"/>
<accession>F6HX12</accession>
<name>F6HX12_VITVI</name>
<dbReference type="PANTHER" id="PTHR47759:SF2">
    <property type="entry name" value="TRIGLYCERIDE LIPASE"/>
    <property type="match status" value="1"/>
</dbReference>
<protein>
    <submittedName>
        <fullName evidence="1">Uncharacterized protein</fullName>
    </submittedName>
</protein>
<gene>
    <name evidence="1" type="ordered locus">VIT_05s0077g00400</name>
</gene>
<dbReference type="AlphaFoldDB" id="F6HX12"/>
<sequence length="44" mass="4797">MGKLASWDANLVTPHKRMGNAAISLECLCDGENPLNHIHGHKCL</sequence>
<dbReference type="Proteomes" id="UP000009183">
    <property type="component" value="Chromosome 5, unordered"/>
</dbReference>
<evidence type="ECO:0000313" key="2">
    <source>
        <dbReference type="Proteomes" id="UP000009183"/>
    </source>
</evidence>